<evidence type="ECO:0000313" key="2">
    <source>
        <dbReference type="Proteomes" id="UP000008021"/>
    </source>
</evidence>
<evidence type="ECO:0000313" key="1">
    <source>
        <dbReference type="EnsemblPlants" id="OMERI06G02590.1"/>
    </source>
</evidence>
<dbReference type="HOGENOM" id="CLU_2376414_0_0_1"/>
<dbReference type="AlphaFoldDB" id="A0A0E0DWH9"/>
<sequence length="95" mass="10434">MPPLVRSDGAQHRCGLLRSVSTIRPLRLPHQEPQGPRHLLLPCLAWGFNTQRGSGLGGGWGSTQSWTGGVSPWEIPTHVPKEALVIVVVTYVMRF</sequence>
<reference evidence="1" key="1">
    <citation type="submission" date="2015-04" db="UniProtKB">
        <authorList>
            <consortium name="EnsemblPlants"/>
        </authorList>
    </citation>
    <scope>IDENTIFICATION</scope>
</reference>
<accession>A0A0E0DWH9</accession>
<dbReference type="EnsemblPlants" id="OMERI06G02590.1">
    <property type="protein sequence ID" value="OMERI06G02590.1"/>
    <property type="gene ID" value="OMERI06G02590"/>
</dbReference>
<reference evidence="1" key="2">
    <citation type="submission" date="2018-05" db="EMBL/GenBank/DDBJ databases">
        <title>OmerRS3 (Oryza meridionalis Reference Sequence Version 3).</title>
        <authorList>
            <person name="Zhang J."/>
            <person name="Kudrna D."/>
            <person name="Lee S."/>
            <person name="Talag J."/>
            <person name="Welchert J."/>
            <person name="Wing R.A."/>
        </authorList>
    </citation>
    <scope>NUCLEOTIDE SEQUENCE [LARGE SCALE GENOMIC DNA]</scope>
    <source>
        <strain evidence="1">cv. OR44</strain>
    </source>
</reference>
<organism evidence="1">
    <name type="scientific">Oryza meridionalis</name>
    <dbReference type="NCBI Taxonomy" id="40149"/>
    <lineage>
        <taxon>Eukaryota</taxon>
        <taxon>Viridiplantae</taxon>
        <taxon>Streptophyta</taxon>
        <taxon>Embryophyta</taxon>
        <taxon>Tracheophyta</taxon>
        <taxon>Spermatophyta</taxon>
        <taxon>Magnoliopsida</taxon>
        <taxon>Liliopsida</taxon>
        <taxon>Poales</taxon>
        <taxon>Poaceae</taxon>
        <taxon>BOP clade</taxon>
        <taxon>Oryzoideae</taxon>
        <taxon>Oryzeae</taxon>
        <taxon>Oryzinae</taxon>
        <taxon>Oryza</taxon>
    </lineage>
</organism>
<proteinExistence type="predicted"/>
<protein>
    <submittedName>
        <fullName evidence="1">Uncharacterized protein</fullName>
    </submittedName>
</protein>
<keyword evidence="2" id="KW-1185">Reference proteome</keyword>
<dbReference type="Gramene" id="OMERI06G02590.1">
    <property type="protein sequence ID" value="OMERI06G02590.1"/>
    <property type="gene ID" value="OMERI06G02590"/>
</dbReference>
<name>A0A0E0DWH9_9ORYZ</name>
<dbReference type="Proteomes" id="UP000008021">
    <property type="component" value="Chromosome 6"/>
</dbReference>